<comment type="subcellular location">
    <subcellularLocation>
        <location evidence="1">Cell membrane</location>
        <topology evidence="1">Lipid-anchor</topology>
    </subcellularLocation>
</comment>
<dbReference type="PIRSF" id="PIRSF002741">
    <property type="entry name" value="MppA"/>
    <property type="match status" value="1"/>
</dbReference>
<dbReference type="FunFam" id="3.10.105.10:FF:000001">
    <property type="entry name" value="Oligopeptide ABC transporter, oligopeptide-binding protein"/>
    <property type="match status" value="1"/>
</dbReference>
<dbReference type="FunFam" id="3.90.76.10:FF:000001">
    <property type="entry name" value="Oligopeptide ABC transporter substrate-binding protein"/>
    <property type="match status" value="1"/>
</dbReference>
<keyword evidence="7" id="KW-0449">Lipoprotein</keyword>
<dbReference type="KEGG" id="bko:CKF48_08170"/>
<dbReference type="InterPro" id="IPR030678">
    <property type="entry name" value="Peptide/Ni-bd"/>
</dbReference>
<dbReference type="GO" id="GO:1904680">
    <property type="term" value="F:peptide transmembrane transporter activity"/>
    <property type="evidence" value="ECO:0007669"/>
    <property type="project" value="TreeGrafter"/>
</dbReference>
<dbReference type="InterPro" id="IPR039424">
    <property type="entry name" value="SBP_5"/>
</dbReference>
<feature type="domain" description="Solute-binding protein family 5" evidence="9">
    <location>
        <begin position="86"/>
        <end position="462"/>
    </location>
</feature>
<dbReference type="GO" id="GO:0030288">
    <property type="term" value="C:outer membrane-bounded periplasmic space"/>
    <property type="evidence" value="ECO:0007669"/>
    <property type="project" value="UniProtKB-ARBA"/>
</dbReference>
<dbReference type="PROSITE" id="PS01040">
    <property type="entry name" value="SBP_BACTERIAL_5"/>
    <property type="match status" value="1"/>
</dbReference>
<gene>
    <name evidence="10" type="ORF">CKF48_08170</name>
</gene>
<feature type="signal peptide" evidence="8">
    <location>
        <begin position="1"/>
        <end position="21"/>
    </location>
</feature>
<accession>A0A248TGG5</accession>
<keyword evidence="3" id="KW-0813">Transport</keyword>
<keyword evidence="6" id="KW-0564">Palmitate</keyword>
<dbReference type="GO" id="GO:0043190">
    <property type="term" value="C:ATP-binding cassette (ABC) transporter complex"/>
    <property type="evidence" value="ECO:0007669"/>
    <property type="project" value="InterPro"/>
</dbReference>
<dbReference type="EMBL" id="CP022983">
    <property type="protein sequence ID" value="ASV67297.1"/>
    <property type="molecule type" value="Genomic_DNA"/>
</dbReference>
<dbReference type="InterPro" id="IPR023765">
    <property type="entry name" value="SBP_5_CS"/>
</dbReference>
<organism evidence="10 11">
    <name type="scientific">Cytobacillus kochii</name>
    <dbReference type="NCBI Taxonomy" id="859143"/>
    <lineage>
        <taxon>Bacteria</taxon>
        <taxon>Bacillati</taxon>
        <taxon>Bacillota</taxon>
        <taxon>Bacilli</taxon>
        <taxon>Bacillales</taxon>
        <taxon>Bacillaceae</taxon>
        <taxon>Cytobacillus</taxon>
    </lineage>
</organism>
<feature type="chain" id="PRO_5038752389" evidence="8">
    <location>
        <begin position="22"/>
        <end position="542"/>
    </location>
</feature>
<dbReference type="Gene3D" id="3.90.76.10">
    <property type="entry name" value="Dipeptide-binding Protein, Domain 1"/>
    <property type="match status" value="1"/>
</dbReference>
<dbReference type="SUPFAM" id="SSF53850">
    <property type="entry name" value="Periplasmic binding protein-like II"/>
    <property type="match status" value="1"/>
</dbReference>
<dbReference type="OrthoDB" id="9801912at2"/>
<evidence type="ECO:0000256" key="8">
    <source>
        <dbReference type="SAM" id="SignalP"/>
    </source>
</evidence>
<dbReference type="RefSeq" id="WP_095370871.1">
    <property type="nucleotide sequence ID" value="NZ_CP022983.1"/>
</dbReference>
<evidence type="ECO:0000256" key="7">
    <source>
        <dbReference type="ARBA" id="ARBA00023288"/>
    </source>
</evidence>
<evidence type="ECO:0000256" key="2">
    <source>
        <dbReference type="ARBA" id="ARBA00005695"/>
    </source>
</evidence>
<keyword evidence="4 8" id="KW-0732">Signal</keyword>
<evidence type="ECO:0000256" key="4">
    <source>
        <dbReference type="ARBA" id="ARBA00022729"/>
    </source>
</evidence>
<keyword evidence="5" id="KW-0571">Peptide transport</keyword>
<evidence type="ECO:0000259" key="9">
    <source>
        <dbReference type="Pfam" id="PF00496"/>
    </source>
</evidence>
<dbReference type="Gene3D" id="3.40.190.10">
    <property type="entry name" value="Periplasmic binding protein-like II"/>
    <property type="match status" value="1"/>
</dbReference>
<dbReference type="PROSITE" id="PS51257">
    <property type="entry name" value="PROKAR_LIPOPROTEIN"/>
    <property type="match status" value="1"/>
</dbReference>
<evidence type="ECO:0000313" key="10">
    <source>
        <dbReference type="EMBL" id="ASV67297.1"/>
    </source>
</evidence>
<evidence type="ECO:0000313" key="11">
    <source>
        <dbReference type="Proteomes" id="UP000215137"/>
    </source>
</evidence>
<evidence type="ECO:0000256" key="1">
    <source>
        <dbReference type="ARBA" id="ARBA00004193"/>
    </source>
</evidence>
<dbReference type="GO" id="GO:0015833">
    <property type="term" value="P:peptide transport"/>
    <property type="evidence" value="ECO:0007669"/>
    <property type="project" value="UniProtKB-KW"/>
</dbReference>
<protein>
    <submittedName>
        <fullName evidence="10">Oligopeptide ABC transporter substrate-binding protein</fullName>
    </submittedName>
</protein>
<evidence type="ECO:0000256" key="5">
    <source>
        <dbReference type="ARBA" id="ARBA00022856"/>
    </source>
</evidence>
<dbReference type="Proteomes" id="UP000215137">
    <property type="component" value="Chromosome"/>
</dbReference>
<name>A0A248TGG5_9BACI</name>
<keyword evidence="5" id="KW-0653">Protein transport</keyword>
<dbReference type="Pfam" id="PF00496">
    <property type="entry name" value="SBP_bac_5"/>
    <property type="match status" value="1"/>
</dbReference>
<reference evidence="10 11" key="1">
    <citation type="submission" date="2017-08" db="EMBL/GenBank/DDBJ databases">
        <title>Complete Genome Sequence of Bacillus kochii Oregon-R-modENCODE STRAIN BDGP4, isolated from Drosophila melanogaster gut.</title>
        <authorList>
            <person name="Wan K.H."/>
            <person name="Yu C."/>
            <person name="Park S."/>
            <person name="Hammonds A.S."/>
            <person name="Booth B.W."/>
            <person name="Celniker S.E."/>
        </authorList>
    </citation>
    <scope>NUCLEOTIDE SEQUENCE [LARGE SCALE GENOMIC DNA]</scope>
    <source>
        <strain evidence="10 11">BDGP4</strain>
    </source>
</reference>
<sequence length="542" mass="61342">MKKLFSLVLLLVFALVLSACTANEEAGKETDGETGGGEEAAEKVLYMNNAQEPTSFDPPIGFDSVSWSALNNLMEGLTRLGEDHQPAPAIAEKWDVSEDGKVYTFHLRDDAKWSNGDDVTAGDFVYAWKRLLNPDTGSAAAFLGYFIEGGEAFNNGDGSADDVQVKAVDEKTFEVTLTSPQAYFLSVITNPAFFPINEKVAEENPEWFAEADSYVSNGPFKLTEWQHDSHFVMEKNENYWDATNVKLDKVHWAMVDDETTEYQMYKTGELDTSAVPAELSEELFADGSAQMVEQAGDYFYRFNVTMKPFQNVNIRKAFVMAINQQEIVDYVTKNGEEPAYGFVSPGFKDPSGKDFREASGNLVETNLEEAKALLAKGMEEEGYDTLPEVTLTYSTSENHKKMAEAIQQMLKENLDVSVKLANMEWNVFSEEQTALKFQFSRSSFLADYADPINFLENFQTGHSMNRTGWSNEEYDKLIKDAKNEANEEKRFEMMYEAEKILFEEMPIMPIHFYNQVYLQNEDITGIVRHPVGYIELKWADKK</sequence>
<dbReference type="Gene3D" id="3.10.105.10">
    <property type="entry name" value="Dipeptide-binding Protein, Domain 3"/>
    <property type="match status" value="1"/>
</dbReference>
<evidence type="ECO:0000256" key="6">
    <source>
        <dbReference type="ARBA" id="ARBA00023139"/>
    </source>
</evidence>
<dbReference type="InterPro" id="IPR000914">
    <property type="entry name" value="SBP_5_dom"/>
</dbReference>
<dbReference type="AlphaFoldDB" id="A0A248TGG5"/>
<comment type="similarity">
    <text evidence="2">Belongs to the bacterial solute-binding protein 5 family.</text>
</comment>
<proteinExistence type="inferred from homology"/>
<evidence type="ECO:0000256" key="3">
    <source>
        <dbReference type="ARBA" id="ARBA00022448"/>
    </source>
</evidence>
<dbReference type="CDD" id="cd08504">
    <property type="entry name" value="PBP2_OppA"/>
    <property type="match status" value="1"/>
</dbReference>
<dbReference type="PANTHER" id="PTHR30290:SF79">
    <property type="entry name" value="DIPEPTIDE-BINDING PROTEIN DPPE"/>
    <property type="match status" value="1"/>
</dbReference>
<dbReference type="PANTHER" id="PTHR30290">
    <property type="entry name" value="PERIPLASMIC BINDING COMPONENT OF ABC TRANSPORTER"/>
    <property type="match status" value="1"/>
</dbReference>
<keyword evidence="11" id="KW-1185">Reference proteome</keyword>